<evidence type="ECO:0000313" key="2">
    <source>
        <dbReference type="Proteomes" id="UP001206067"/>
    </source>
</evidence>
<sequence>MKAGIAGNAAERDDHFAKVSRYAEEVRRLRKTREDPADEGAAGRTETIIYGRYAGESADPVVESWEDEGGALHAAATEGGGASLPGISLGNVTQYHVGPYLYQNLDLAVAEHLRQLSSAPQDALDPPGESP</sequence>
<dbReference type="RefSeq" id="WP_257595297.1">
    <property type="nucleotide sequence ID" value="NZ_JANKHH010000003.1"/>
</dbReference>
<keyword evidence="2" id="KW-1185">Reference proteome</keyword>
<organism evidence="1 2">
    <name type="scientific">Parerythrobacter lacustris</name>
    <dbReference type="NCBI Taxonomy" id="2969984"/>
    <lineage>
        <taxon>Bacteria</taxon>
        <taxon>Pseudomonadati</taxon>
        <taxon>Pseudomonadota</taxon>
        <taxon>Alphaproteobacteria</taxon>
        <taxon>Sphingomonadales</taxon>
        <taxon>Erythrobacteraceae</taxon>
        <taxon>Parerythrobacter</taxon>
    </lineage>
</organism>
<evidence type="ECO:0008006" key="3">
    <source>
        <dbReference type="Google" id="ProtNLM"/>
    </source>
</evidence>
<reference evidence="1 2" key="1">
    <citation type="submission" date="2022-08" db="EMBL/GenBank/DDBJ databases">
        <title>Polyphasic taxonomy analysis of Qipengyuania sp.RS5-5.</title>
        <authorList>
            <person name="Xamxidin M."/>
            <person name="Wu M."/>
        </authorList>
    </citation>
    <scope>NUCLEOTIDE SEQUENCE [LARGE SCALE GENOMIC DNA]</scope>
    <source>
        <strain evidence="1 2">RS5-5</strain>
    </source>
</reference>
<protein>
    <recommendedName>
        <fullName evidence="3">HK97 gp10 family phage protein</fullName>
    </recommendedName>
</protein>
<proteinExistence type="predicted"/>
<accession>A0ABT1XPM0</accession>
<evidence type="ECO:0000313" key="1">
    <source>
        <dbReference type="EMBL" id="MCR2833532.1"/>
    </source>
</evidence>
<dbReference type="Proteomes" id="UP001206067">
    <property type="component" value="Unassembled WGS sequence"/>
</dbReference>
<gene>
    <name evidence="1" type="ORF">NSO95_06215</name>
</gene>
<comment type="caution">
    <text evidence="1">The sequence shown here is derived from an EMBL/GenBank/DDBJ whole genome shotgun (WGS) entry which is preliminary data.</text>
</comment>
<dbReference type="EMBL" id="JANKHH010000003">
    <property type="protein sequence ID" value="MCR2833532.1"/>
    <property type="molecule type" value="Genomic_DNA"/>
</dbReference>
<name>A0ABT1XPM0_9SPHN</name>